<proteinExistence type="predicted"/>
<gene>
    <name evidence="2" type="ORF">LHJ74_20355</name>
</gene>
<reference evidence="2 3" key="1">
    <citation type="submission" date="2021-10" db="EMBL/GenBank/DDBJ databases">
        <title>Streptomyces gossypii sp. nov., isolated from soil collected from cotton field.</title>
        <authorList>
            <person name="Ge X."/>
            <person name="Chen X."/>
            <person name="Liu W."/>
        </authorList>
    </citation>
    <scope>NUCLEOTIDE SEQUENCE [LARGE SCALE GENOMIC DNA]</scope>
    <source>
        <strain evidence="2 3">N2-109</strain>
    </source>
</reference>
<evidence type="ECO:0000256" key="1">
    <source>
        <dbReference type="SAM" id="MobiDB-lite"/>
    </source>
</evidence>
<dbReference type="Proteomes" id="UP001156389">
    <property type="component" value="Unassembled WGS sequence"/>
</dbReference>
<protein>
    <submittedName>
        <fullName evidence="2">Helix-turn-helix domain-containing protein</fullName>
    </submittedName>
</protein>
<dbReference type="RefSeq" id="WP_260219546.1">
    <property type="nucleotide sequence ID" value="NZ_JAJAGO010000009.1"/>
</dbReference>
<feature type="compositionally biased region" description="Pro residues" evidence="1">
    <location>
        <begin position="110"/>
        <end position="121"/>
    </location>
</feature>
<evidence type="ECO:0000313" key="3">
    <source>
        <dbReference type="Proteomes" id="UP001156389"/>
    </source>
</evidence>
<evidence type="ECO:0000313" key="2">
    <source>
        <dbReference type="EMBL" id="MCT2592225.1"/>
    </source>
</evidence>
<feature type="region of interest" description="Disordered" evidence="1">
    <location>
        <begin position="105"/>
        <end position="147"/>
    </location>
</feature>
<feature type="region of interest" description="Disordered" evidence="1">
    <location>
        <begin position="229"/>
        <end position="269"/>
    </location>
</feature>
<sequence>MGEPQPSATPRAGVTHVRTRHADRFTVVGNHLAQHRELTLVAIGLAVHIQSLPDGARVDIKTLTARFPEGEVRIAAALRELEAHDYLTRTRARLPSGRIVTHTVSYDQPGAPPVPACPQPEPEPKRREHAAPAPAPLPEPRTADLPRHRTAADLLAALRRDEPRLLLPERDVRRLAPATATWLERGIDPAAVRRTLTANLPQGPLRHPAALLAHRLTALMPPPLPAAPPPAPRPHPLQNCDHCDRAHRSPTPGPCPTCRPQTAPLPLAA</sequence>
<organism evidence="2 3">
    <name type="scientific">Streptomyces gossypii</name>
    <dbReference type="NCBI Taxonomy" id="2883101"/>
    <lineage>
        <taxon>Bacteria</taxon>
        <taxon>Bacillati</taxon>
        <taxon>Actinomycetota</taxon>
        <taxon>Actinomycetes</taxon>
        <taxon>Kitasatosporales</taxon>
        <taxon>Streptomycetaceae</taxon>
        <taxon>Streptomyces</taxon>
    </lineage>
</organism>
<comment type="caution">
    <text evidence="2">The sequence shown here is derived from an EMBL/GenBank/DDBJ whole genome shotgun (WGS) entry which is preliminary data.</text>
</comment>
<dbReference type="EMBL" id="JAJAGO010000009">
    <property type="protein sequence ID" value="MCT2592225.1"/>
    <property type="molecule type" value="Genomic_DNA"/>
</dbReference>
<accession>A0ABT2JY13</accession>
<keyword evidence="3" id="KW-1185">Reference proteome</keyword>
<name>A0ABT2JY13_9ACTN</name>